<dbReference type="STRING" id="45072.Lqua_2546"/>
<feature type="transmembrane region" description="Helical" evidence="3">
    <location>
        <begin position="52"/>
        <end position="72"/>
    </location>
</feature>
<gene>
    <name evidence="8" type="primary">cph2_4</name>
    <name evidence="7" type="ORF">Lqua_2546</name>
    <name evidence="8" type="ORF">NCTC12376_02600</name>
</gene>
<keyword evidence="9" id="KW-1185">Reference proteome</keyword>
<evidence type="ECO:0000256" key="1">
    <source>
        <dbReference type="ARBA" id="ARBA00001946"/>
    </source>
</evidence>
<protein>
    <submittedName>
        <fullName evidence="8">Diguanylate kinase</fullName>
        <ecNumber evidence="8">2.7.7.65</ecNumber>
    </submittedName>
    <submittedName>
        <fullName evidence="7">Sensory box/GGDEF family protein</fullName>
    </submittedName>
</protein>
<keyword evidence="8" id="KW-0548">Nucleotidyltransferase</keyword>
<dbReference type="Pfam" id="PF08447">
    <property type="entry name" value="PAS_3"/>
    <property type="match status" value="1"/>
</dbReference>
<evidence type="ECO:0000256" key="2">
    <source>
        <dbReference type="SAM" id="Coils"/>
    </source>
</evidence>
<evidence type="ECO:0000259" key="5">
    <source>
        <dbReference type="PROSITE" id="PS50113"/>
    </source>
</evidence>
<feature type="domain" description="PAS" evidence="4">
    <location>
        <begin position="212"/>
        <end position="282"/>
    </location>
</feature>
<evidence type="ECO:0000259" key="6">
    <source>
        <dbReference type="PROSITE" id="PS50887"/>
    </source>
</evidence>
<dbReference type="Gene3D" id="3.30.450.20">
    <property type="entry name" value="PAS domain"/>
    <property type="match status" value="1"/>
</dbReference>
<feature type="domain" description="GGDEF" evidence="6">
    <location>
        <begin position="370"/>
        <end position="503"/>
    </location>
</feature>
<evidence type="ECO:0000313" key="10">
    <source>
        <dbReference type="Proteomes" id="UP000254230"/>
    </source>
</evidence>
<keyword evidence="2" id="KW-0175">Coiled coil</keyword>
<feature type="transmembrane region" description="Helical" evidence="3">
    <location>
        <begin position="26"/>
        <end position="46"/>
    </location>
</feature>
<dbReference type="AlphaFoldDB" id="A0A378KWL2"/>
<sequence>MKNILRNFLLFNLQFDEHEREIKYRFIFLNNVFFFAGVVALGMGFVRWQHSMLMGMIDFGFSIIGFSLLYYLRHHKEKIEGISTLALMLTFLLFYAIYILAPYNTLRLALFFLLSASALFLKGRKKGLLWTLFILVTVILGRFIPNLNTEYSWFDVVFLCINLIALFFIFDNYELIKEEQTEYLEFLNRELEKKVRERTRELHLVNETLEESEKRFRSAFDNAAIGMALVSLEGHWLKVNKSLCKIIGYTEQELLKINFQQITYPDDLQKDLNYVRQLLDGIISAYQMEKRYICKNGTIVWILLSVSLIKDAQGKAMYFISQIQNIDAQKKAEQELVTMAYHDVLTGLANRKLLEQSFKLTMAYAKRHHYMIAVLFMDLDYFKQINDVFGHNVGDLLLIEIASRLKSSVRSSDIVGRQGGDEFLIILSELVNEEEVCTVISHLFKAISQPFFIKQQEISITSSIGISMYPEDASDIDTLIKQADAALYEVKSEGRNNYKFYTHQ</sequence>
<keyword evidence="8" id="KW-0418">Kinase</keyword>
<keyword evidence="3" id="KW-1133">Transmembrane helix</keyword>
<dbReference type="Gene3D" id="3.30.70.270">
    <property type="match status" value="1"/>
</dbReference>
<dbReference type="SUPFAM" id="SSF55073">
    <property type="entry name" value="Nucleotide cyclase"/>
    <property type="match status" value="1"/>
</dbReference>
<dbReference type="EMBL" id="UGOW01000001">
    <property type="protein sequence ID" value="STY18776.1"/>
    <property type="molecule type" value="Genomic_DNA"/>
</dbReference>
<evidence type="ECO:0000313" key="9">
    <source>
        <dbReference type="Proteomes" id="UP000054639"/>
    </source>
</evidence>
<dbReference type="CDD" id="cd01949">
    <property type="entry name" value="GGDEF"/>
    <property type="match status" value="1"/>
</dbReference>
<dbReference type="InterPro" id="IPR013655">
    <property type="entry name" value="PAS_fold_3"/>
</dbReference>
<dbReference type="PROSITE" id="PS50113">
    <property type="entry name" value="PAC"/>
    <property type="match status" value="1"/>
</dbReference>
<evidence type="ECO:0000313" key="8">
    <source>
        <dbReference type="EMBL" id="STY18776.1"/>
    </source>
</evidence>
<name>A0A378KWL2_9GAMM</name>
<comment type="cofactor">
    <cofactor evidence="1">
        <name>Mg(2+)</name>
        <dbReference type="ChEBI" id="CHEBI:18420"/>
    </cofactor>
</comment>
<dbReference type="EC" id="2.7.7.65" evidence="8"/>
<feature type="domain" description="PAC" evidence="5">
    <location>
        <begin position="286"/>
        <end position="338"/>
    </location>
</feature>
<dbReference type="InterPro" id="IPR035965">
    <property type="entry name" value="PAS-like_dom_sf"/>
</dbReference>
<dbReference type="InterPro" id="IPR000014">
    <property type="entry name" value="PAS"/>
</dbReference>
<dbReference type="Proteomes" id="UP000254230">
    <property type="component" value="Unassembled WGS sequence"/>
</dbReference>
<dbReference type="SMART" id="SM00086">
    <property type="entry name" value="PAC"/>
    <property type="match status" value="1"/>
</dbReference>
<dbReference type="InterPro" id="IPR052155">
    <property type="entry name" value="Biofilm_reg_signaling"/>
</dbReference>
<feature type="transmembrane region" description="Helical" evidence="3">
    <location>
        <begin position="128"/>
        <end position="145"/>
    </location>
</feature>
<dbReference type="InterPro" id="IPR000160">
    <property type="entry name" value="GGDEF_dom"/>
</dbReference>
<dbReference type="RefSeq" id="WP_083501331.1">
    <property type="nucleotide sequence ID" value="NZ_CAAAIL010000001.1"/>
</dbReference>
<dbReference type="PROSITE" id="PS50887">
    <property type="entry name" value="GGDEF"/>
    <property type="match status" value="1"/>
</dbReference>
<evidence type="ECO:0000259" key="4">
    <source>
        <dbReference type="PROSITE" id="PS50112"/>
    </source>
</evidence>
<keyword evidence="3" id="KW-0812">Transmembrane</keyword>
<dbReference type="NCBIfam" id="TIGR00229">
    <property type="entry name" value="sensory_box"/>
    <property type="match status" value="1"/>
</dbReference>
<evidence type="ECO:0000313" key="7">
    <source>
        <dbReference type="EMBL" id="KTD46443.1"/>
    </source>
</evidence>
<feature type="coiled-coil region" evidence="2">
    <location>
        <begin position="177"/>
        <end position="208"/>
    </location>
</feature>
<organism evidence="8 10">
    <name type="scientific">Legionella quateirensis</name>
    <dbReference type="NCBI Taxonomy" id="45072"/>
    <lineage>
        <taxon>Bacteria</taxon>
        <taxon>Pseudomonadati</taxon>
        <taxon>Pseudomonadota</taxon>
        <taxon>Gammaproteobacteria</taxon>
        <taxon>Legionellales</taxon>
        <taxon>Legionellaceae</taxon>
        <taxon>Legionella</taxon>
    </lineage>
</organism>
<proteinExistence type="predicted"/>
<dbReference type="SMART" id="SM00091">
    <property type="entry name" value="PAS"/>
    <property type="match status" value="1"/>
</dbReference>
<dbReference type="NCBIfam" id="TIGR00254">
    <property type="entry name" value="GGDEF"/>
    <property type="match status" value="1"/>
</dbReference>
<dbReference type="GO" id="GO:0052621">
    <property type="term" value="F:diguanylate cyclase activity"/>
    <property type="evidence" value="ECO:0007669"/>
    <property type="project" value="UniProtKB-EC"/>
</dbReference>
<dbReference type="FunFam" id="3.30.70.270:FF:000001">
    <property type="entry name" value="Diguanylate cyclase domain protein"/>
    <property type="match status" value="1"/>
</dbReference>
<dbReference type="EMBL" id="LNYR01000034">
    <property type="protein sequence ID" value="KTD46443.1"/>
    <property type="molecule type" value="Genomic_DNA"/>
</dbReference>
<dbReference type="PANTHER" id="PTHR44757:SF2">
    <property type="entry name" value="BIOFILM ARCHITECTURE MAINTENANCE PROTEIN MBAA"/>
    <property type="match status" value="1"/>
</dbReference>
<dbReference type="InterPro" id="IPR000700">
    <property type="entry name" value="PAS-assoc_C"/>
</dbReference>
<dbReference type="InterPro" id="IPR043128">
    <property type="entry name" value="Rev_trsase/Diguanyl_cyclase"/>
</dbReference>
<keyword evidence="3" id="KW-0472">Membrane</keyword>
<dbReference type="InterPro" id="IPR001610">
    <property type="entry name" value="PAC"/>
</dbReference>
<dbReference type="SUPFAM" id="SSF55785">
    <property type="entry name" value="PYP-like sensor domain (PAS domain)"/>
    <property type="match status" value="1"/>
</dbReference>
<dbReference type="PROSITE" id="PS50112">
    <property type="entry name" value="PAS"/>
    <property type="match status" value="1"/>
</dbReference>
<dbReference type="Pfam" id="PF00990">
    <property type="entry name" value="GGDEF"/>
    <property type="match status" value="1"/>
</dbReference>
<keyword evidence="8" id="KW-0808">Transferase</keyword>
<dbReference type="GO" id="GO:0016301">
    <property type="term" value="F:kinase activity"/>
    <property type="evidence" value="ECO:0007669"/>
    <property type="project" value="UniProtKB-KW"/>
</dbReference>
<evidence type="ECO:0000256" key="3">
    <source>
        <dbReference type="SAM" id="Phobius"/>
    </source>
</evidence>
<dbReference type="PANTHER" id="PTHR44757">
    <property type="entry name" value="DIGUANYLATE CYCLASE DGCP"/>
    <property type="match status" value="1"/>
</dbReference>
<accession>A0A378KWL2</accession>
<reference evidence="8 10" key="2">
    <citation type="submission" date="2018-06" db="EMBL/GenBank/DDBJ databases">
        <authorList>
            <consortium name="Pathogen Informatics"/>
            <person name="Doyle S."/>
        </authorList>
    </citation>
    <scope>NUCLEOTIDE SEQUENCE [LARGE SCALE GENOMIC DNA]</scope>
    <source>
        <strain evidence="8 10">NCTC12376</strain>
    </source>
</reference>
<dbReference type="InterPro" id="IPR029787">
    <property type="entry name" value="Nucleotide_cyclase"/>
</dbReference>
<dbReference type="CDD" id="cd00130">
    <property type="entry name" value="PAS"/>
    <property type="match status" value="1"/>
</dbReference>
<dbReference type="Proteomes" id="UP000054639">
    <property type="component" value="Unassembled WGS sequence"/>
</dbReference>
<dbReference type="SMART" id="SM00267">
    <property type="entry name" value="GGDEF"/>
    <property type="match status" value="1"/>
</dbReference>
<feature type="transmembrane region" description="Helical" evidence="3">
    <location>
        <begin position="79"/>
        <end position="99"/>
    </location>
</feature>
<feature type="transmembrane region" description="Helical" evidence="3">
    <location>
        <begin position="151"/>
        <end position="170"/>
    </location>
</feature>
<reference evidence="7 9" key="1">
    <citation type="submission" date="2015-11" db="EMBL/GenBank/DDBJ databases">
        <title>Genomic analysis of 38 Legionella species identifies large and diverse effector repertoires.</title>
        <authorList>
            <person name="Burstein D."/>
            <person name="Amaro F."/>
            <person name="Zusman T."/>
            <person name="Lifshitz Z."/>
            <person name="Cohen O."/>
            <person name="Gilbert J.A."/>
            <person name="Pupko T."/>
            <person name="Shuman H.A."/>
            <person name="Segal G."/>
        </authorList>
    </citation>
    <scope>NUCLEOTIDE SEQUENCE [LARGE SCALE GENOMIC DNA]</scope>
    <source>
        <strain evidence="7 9">ATCC 49507</strain>
    </source>
</reference>